<dbReference type="AlphaFoldDB" id="F9UHV8"/>
<evidence type="ECO:0000313" key="2">
    <source>
        <dbReference type="EMBL" id="EGV16134.1"/>
    </source>
</evidence>
<dbReference type="STRING" id="768671.ThimaDRAFT_4511"/>
<accession>F9UHV8</accession>
<dbReference type="EMBL" id="AFWV01000021">
    <property type="protein sequence ID" value="EGV16134.1"/>
    <property type="molecule type" value="Genomic_DNA"/>
</dbReference>
<gene>
    <name evidence="2" type="ORF">ThimaDRAFT_4511</name>
</gene>
<reference evidence="2 3" key="1">
    <citation type="submission" date="2011-06" db="EMBL/GenBank/DDBJ databases">
        <title>The draft genome of Thiocapsa marina 5811.</title>
        <authorList>
            <consortium name="US DOE Joint Genome Institute (JGI-PGF)"/>
            <person name="Lucas S."/>
            <person name="Han J."/>
            <person name="Cheng J.-F."/>
            <person name="Goodwin L."/>
            <person name="Pitluck S."/>
            <person name="Peters L."/>
            <person name="Land M.L."/>
            <person name="Hauser L."/>
            <person name="Vogl K."/>
            <person name="Liu Z."/>
            <person name="Imhoff J."/>
            <person name="Thiel V."/>
            <person name="Frigaard N.-U."/>
            <person name="Bryant D."/>
            <person name="Woyke T.J."/>
        </authorList>
    </citation>
    <scope>NUCLEOTIDE SEQUENCE [LARGE SCALE GENOMIC DNA]</scope>
    <source>
        <strain evidence="2 3">5811</strain>
    </source>
</reference>
<evidence type="ECO:0000256" key="1">
    <source>
        <dbReference type="SAM" id="MobiDB-lite"/>
    </source>
</evidence>
<name>F9UHV8_9GAMM</name>
<dbReference type="Proteomes" id="UP000005459">
    <property type="component" value="Unassembled WGS sequence"/>
</dbReference>
<sequence>MHPNGLGVQGAEPPGGRVGVSRTARLVLRRIGRAGAMPTFPAPMRAFCPPGLARGCRSGVAPHGA</sequence>
<organism evidence="2 3">
    <name type="scientific">Thiocapsa marina 5811</name>
    <dbReference type="NCBI Taxonomy" id="768671"/>
    <lineage>
        <taxon>Bacteria</taxon>
        <taxon>Pseudomonadati</taxon>
        <taxon>Pseudomonadota</taxon>
        <taxon>Gammaproteobacteria</taxon>
        <taxon>Chromatiales</taxon>
        <taxon>Chromatiaceae</taxon>
        <taxon>Thiocapsa</taxon>
    </lineage>
</organism>
<keyword evidence="3" id="KW-1185">Reference proteome</keyword>
<evidence type="ECO:0000313" key="3">
    <source>
        <dbReference type="Proteomes" id="UP000005459"/>
    </source>
</evidence>
<feature type="region of interest" description="Disordered" evidence="1">
    <location>
        <begin position="1"/>
        <end position="20"/>
    </location>
</feature>
<proteinExistence type="predicted"/>
<protein>
    <submittedName>
        <fullName evidence="2">Uncharacterized protein</fullName>
    </submittedName>
</protein>